<organism evidence="1 2">
    <name type="scientific">Solanum verrucosum</name>
    <dbReference type="NCBI Taxonomy" id="315347"/>
    <lineage>
        <taxon>Eukaryota</taxon>
        <taxon>Viridiplantae</taxon>
        <taxon>Streptophyta</taxon>
        <taxon>Embryophyta</taxon>
        <taxon>Tracheophyta</taxon>
        <taxon>Spermatophyta</taxon>
        <taxon>Magnoliopsida</taxon>
        <taxon>eudicotyledons</taxon>
        <taxon>Gunneridae</taxon>
        <taxon>Pentapetalae</taxon>
        <taxon>asterids</taxon>
        <taxon>lamiids</taxon>
        <taxon>Solanales</taxon>
        <taxon>Solanaceae</taxon>
        <taxon>Solanoideae</taxon>
        <taxon>Solaneae</taxon>
        <taxon>Solanum</taxon>
    </lineage>
</organism>
<dbReference type="AlphaFoldDB" id="A0AAF0TUH8"/>
<evidence type="ECO:0000313" key="2">
    <source>
        <dbReference type="Proteomes" id="UP001234989"/>
    </source>
</evidence>
<proteinExistence type="predicted"/>
<evidence type="ECO:0000313" key="1">
    <source>
        <dbReference type="EMBL" id="WMV33637.1"/>
    </source>
</evidence>
<protein>
    <submittedName>
        <fullName evidence="1">Uncharacterized protein</fullName>
    </submittedName>
</protein>
<keyword evidence="2" id="KW-1185">Reference proteome</keyword>
<dbReference type="EMBL" id="CP133617">
    <property type="protein sequence ID" value="WMV33637.1"/>
    <property type="molecule type" value="Genomic_DNA"/>
</dbReference>
<gene>
    <name evidence="1" type="ORF">MTR67_027022</name>
</gene>
<accession>A0AAF0TUH8</accession>
<name>A0AAF0TUH8_SOLVR</name>
<dbReference type="Proteomes" id="UP001234989">
    <property type="component" value="Chromosome 6"/>
</dbReference>
<reference evidence="1" key="1">
    <citation type="submission" date="2023-08" db="EMBL/GenBank/DDBJ databases">
        <title>A de novo genome assembly of Solanum verrucosum Schlechtendal, a Mexican diploid species geographically isolated from the other diploid A-genome species in potato relatives.</title>
        <authorList>
            <person name="Hosaka K."/>
        </authorList>
    </citation>
    <scope>NUCLEOTIDE SEQUENCE</scope>
    <source>
        <tissue evidence="1">Young leaves</tissue>
    </source>
</reference>
<sequence length="65" mass="7617">MKKKVELWKAQLQEEKANSHQEGNRDRDREVARIAIASIKRTIEFDDAIQIKRDFLVIIGAMNHL</sequence>